<dbReference type="FunFam" id="3.10.20.370:FF:000001">
    <property type="entry name" value="Retrovirus-related Pol polyprotein from transposon 17.6-like protein"/>
    <property type="match status" value="1"/>
</dbReference>
<dbReference type="InterPro" id="IPR012337">
    <property type="entry name" value="RNaseH-like_sf"/>
</dbReference>
<dbReference type="GO" id="GO:0015074">
    <property type="term" value="P:DNA integration"/>
    <property type="evidence" value="ECO:0007669"/>
    <property type="project" value="InterPro"/>
</dbReference>
<organism evidence="3 4">
    <name type="scientific">Pinctada imbricata</name>
    <name type="common">Atlantic pearl-oyster</name>
    <name type="synonym">Pinctada martensii</name>
    <dbReference type="NCBI Taxonomy" id="66713"/>
    <lineage>
        <taxon>Eukaryota</taxon>
        <taxon>Metazoa</taxon>
        <taxon>Spiralia</taxon>
        <taxon>Lophotrochozoa</taxon>
        <taxon>Mollusca</taxon>
        <taxon>Bivalvia</taxon>
        <taxon>Autobranchia</taxon>
        <taxon>Pteriomorphia</taxon>
        <taxon>Pterioida</taxon>
        <taxon>Pterioidea</taxon>
        <taxon>Pteriidae</taxon>
        <taxon>Pinctada</taxon>
    </lineage>
</organism>
<dbReference type="Pfam" id="PF17919">
    <property type="entry name" value="RT_RNaseH_2"/>
    <property type="match status" value="1"/>
</dbReference>
<dbReference type="InterPro" id="IPR000477">
    <property type="entry name" value="RT_dom"/>
</dbReference>
<sequence>MEEALEGLDGIKPIHDDILIYGCGDNDKEAEEDHDRKFRSLLQRRLEKNIKLNKEKMKLKVESVRYLGFLISKDGLAIDPQKVKAIQEMPTPKDKQGVQRLLGMTNFVQRFAPQLSEITSPLRSLLKSDVHFRWDEQVHGKAFQEVKKVLSQAPVLKYFVPSKELVLQCDSSESGLGACLMQDGHPIMYASRALTPTECNYAQIEKELLAVVFGMERFENYTLGRHVLVESDHKPLEIIHRKHLLSAPKRLQRMLLRLQKFEYEIVYKRGSEMYFADTLSRAYLDALPSDIEERDCINVHDVNHVAYLAISEQKIAQIRNATGADATSQSLKRVIKRGWPNSKAELEAALHPYFPFREELIVQNGLIFKGERIVVPTSIRNDIIERIHDSHIGIQGCLRRARESVYWPNMNLDIEEYISRCGPCNMYTSEQQKEPMISHPIPTRPWQIIACDMFECQGKDYLITVDYYSDFSEVDRLESKTGKSIIGKLKPHIARHGIPDIVVSDNGPPFNGQ</sequence>
<dbReference type="CDD" id="cd09274">
    <property type="entry name" value="RNase_HI_RT_Ty3"/>
    <property type="match status" value="1"/>
</dbReference>
<evidence type="ECO:0008006" key="5">
    <source>
        <dbReference type="Google" id="ProtNLM"/>
    </source>
</evidence>
<dbReference type="Pfam" id="PF17921">
    <property type="entry name" value="Integrase_H2C2"/>
    <property type="match status" value="1"/>
</dbReference>
<dbReference type="SUPFAM" id="SSF56672">
    <property type="entry name" value="DNA/RNA polymerases"/>
    <property type="match status" value="1"/>
</dbReference>
<dbReference type="PANTHER" id="PTHR37984:SF8">
    <property type="entry name" value="CCHC-TYPE DOMAIN-CONTAINING PROTEIN"/>
    <property type="match status" value="1"/>
</dbReference>
<dbReference type="Gene3D" id="1.10.340.70">
    <property type="match status" value="1"/>
</dbReference>
<dbReference type="InterPro" id="IPR041588">
    <property type="entry name" value="Integrase_H2C2"/>
</dbReference>
<dbReference type="Gene3D" id="3.30.70.270">
    <property type="match status" value="2"/>
</dbReference>
<feature type="domain" description="Integrase catalytic" evidence="2">
    <location>
        <begin position="441"/>
        <end position="513"/>
    </location>
</feature>
<dbReference type="InterPro" id="IPR041577">
    <property type="entry name" value="RT_RNaseH_2"/>
</dbReference>
<dbReference type="EMBL" id="VSWD01000012">
    <property type="protein sequence ID" value="KAK3085724.1"/>
    <property type="molecule type" value="Genomic_DNA"/>
</dbReference>
<dbReference type="PROSITE" id="PS50994">
    <property type="entry name" value="INTEGRASE"/>
    <property type="match status" value="1"/>
</dbReference>
<dbReference type="InterPro" id="IPR043502">
    <property type="entry name" value="DNA/RNA_pol_sf"/>
</dbReference>
<evidence type="ECO:0000313" key="4">
    <source>
        <dbReference type="Proteomes" id="UP001186944"/>
    </source>
</evidence>
<feature type="domain" description="Reverse transcriptase" evidence="1">
    <location>
        <begin position="1"/>
        <end position="71"/>
    </location>
</feature>
<evidence type="ECO:0000259" key="1">
    <source>
        <dbReference type="PROSITE" id="PS50878"/>
    </source>
</evidence>
<dbReference type="AlphaFoldDB" id="A0AA89BLP5"/>
<evidence type="ECO:0000313" key="3">
    <source>
        <dbReference type="EMBL" id="KAK3085724.1"/>
    </source>
</evidence>
<name>A0AA89BLP5_PINIB</name>
<comment type="caution">
    <text evidence="3">The sequence shown here is derived from an EMBL/GenBank/DDBJ whole genome shotgun (WGS) entry which is preliminary data.</text>
</comment>
<gene>
    <name evidence="3" type="ORF">FSP39_007823</name>
</gene>
<evidence type="ECO:0000259" key="2">
    <source>
        <dbReference type="PROSITE" id="PS50994"/>
    </source>
</evidence>
<dbReference type="InterPro" id="IPR001584">
    <property type="entry name" value="Integrase_cat-core"/>
</dbReference>
<dbReference type="InterPro" id="IPR050951">
    <property type="entry name" value="Retrovirus_Pol_polyprotein"/>
</dbReference>
<proteinExistence type="predicted"/>
<protein>
    <recommendedName>
        <fullName evidence="5">Integrase catalytic domain-containing protein</fullName>
    </recommendedName>
</protein>
<dbReference type="InterPro" id="IPR043128">
    <property type="entry name" value="Rev_trsase/Diguanyl_cyclase"/>
</dbReference>
<dbReference type="PANTHER" id="PTHR37984">
    <property type="entry name" value="PROTEIN CBG26694"/>
    <property type="match status" value="1"/>
</dbReference>
<dbReference type="SUPFAM" id="SSF53098">
    <property type="entry name" value="Ribonuclease H-like"/>
    <property type="match status" value="1"/>
</dbReference>
<dbReference type="GO" id="GO:0003676">
    <property type="term" value="F:nucleic acid binding"/>
    <property type="evidence" value="ECO:0007669"/>
    <property type="project" value="InterPro"/>
</dbReference>
<accession>A0AA89BLP5</accession>
<dbReference type="InterPro" id="IPR036397">
    <property type="entry name" value="RNaseH_sf"/>
</dbReference>
<reference evidence="3" key="1">
    <citation type="submission" date="2019-08" db="EMBL/GenBank/DDBJ databases">
        <title>The improved chromosome-level genome for the pearl oyster Pinctada fucata martensii using PacBio sequencing and Hi-C.</title>
        <authorList>
            <person name="Zheng Z."/>
        </authorList>
    </citation>
    <scope>NUCLEOTIDE SEQUENCE</scope>
    <source>
        <strain evidence="3">ZZ-2019</strain>
        <tissue evidence="3">Adductor muscle</tissue>
    </source>
</reference>
<keyword evidence="4" id="KW-1185">Reference proteome</keyword>
<dbReference type="Proteomes" id="UP001186944">
    <property type="component" value="Unassembled WGS sequence"/>
</dbReference>
<dbReference type="Gene3D" id="3.30.420.10">
    <property type="entry name" value="Ribonuclease H-like superfamily/Ribonuclease H"/>
    <property type="match status" value="1"/>
</dbReference>
<dbReference type="PROSITE" id="PS50878">
    <property type="entry name" value="RT_POL"/>
    <property type="match status" value="1"/>
</dbReference>
<dbReference type="FunFam" id="1.10.340.70:FF:000003">
    <property type="entry name" value="Protein CBG25708"/>
    <property type="match status" value="1"/>
</dbReference>
<dbReference type="FunFam" id="3.30.70.270:FF:000026">
    <property type="entry name" value="Transposon Ty3-G Gag-Pol polyprotein"/>
    <property type="match status" value="1"/>
</dbReference>
<dbReference type="Gene3D" id="3.10.20.370">
    <property type="match status" value="1"/>
</dbReference>